<sequence length="83" mass="9274">MMNWCSTKWMATTLGCFAGGTALFVAGAYFSYVNIEPQRARILARDQLLKDYLRKRYGYGITRSPPLQANTLGCITVLCKCAL</sequence>
<dbReference type="AlphaFoldDB" id="A0A8J5HS24"/>
<dbReference type="EMBL" id="JACMSC010000002">
    <property type="protein sequence ID" value="KAG6534337.1"/>
    <property type="molecule type" value="Genomic_DNA"/>
</dbReference>
<evidence type="ECO:0000313" key="2">
    <source>
        <dbReference type="Proteomes" id="UP000734854"/>
    </source>
</evidence>
<protein>
    <submittedName>
        <fullName evidence="1">Uncharacterized protein</fullName>
    </submittedName>
</protein>
<comment type="caution">
    <text evidence="1">The sequence shown here is derived from an EMBL/GenBank/DDBJ whole genome shotgun (WGS) entry which is preliminary data.</text>
</comment>
<dbReference type="Proteomes" id="UP000734854">
    <property type="component" value="Unassembled WGS sequence"/>
</dbReference>
<keyword evidence="2" id="KW-1185">Reference proteome</keyword>
<evidence type="ECO:0000313" key="1">
    <source>
        <dbReference type="EMBL" id="KAG6534337.1"/>
    </source>
</evidence>
<name>A0A8J5HS24_ZINOF</name>
<organism evidence="1 2">
    <name type="scientific">Zingiber officinale</name>
    <name type="common">Ginger</name>
    <name type="synonym">Amomum zingiber</name>
    <dbReference type="NCBI Taxonomy" id="94328"/>
    <lineage>
        <taxon>Eukaryota</taxon>
        <taxon>Viridiplantae</taxon>
        <taxon>Streptophyta</taxon>
        <taxon>Embryophyta</taxon>
        <taxon>Tracheophyta</taxon>
        <taxon>Spermatophyta</taxon>
        <taxon>Magnoliopsida</taxon>
        <taxon>Liliopsida</taxon>
        <taxon>Zingiberales</taxon>
        <taxon>Zingiberaceae</taxon>
        <taxon>Zingiber</taxon>
    </lineage>
</organism>
<gene>
    <name evidence="1" type="ORF">ZIOFF_008223</name>
</gene>
<proteinExistence type="predicted"/>
<accession>A0A8J5HS24</accession>
<reference evidence="1 2" key="1">
    <citation type="submission" date="2020-08" db="EMBL/GenBank/DDBJ databases">
        <title>Plant Genome Project.</title>
        <authorList>
            <person name="Zhang R.-G."/>
        </authorList>
    </citation>
    <scope>NUCLEOTIDE SEQUENCE [LARGE SCALE GENOMIC DNA]</scope>
    <source>
        <tissue evidence="1">Rhizome</tissue>
    </source>
</reference>